<dbReference type="GO" id="GO:0008270">
    <property type="term" value="F:zinc ion binding"/>
    <property type="evidence" value="ECO:0007669"/>
    <property type="project" value="UniProtKB-KW"/>
</dbReference>
<keyword evidence="1" id="KW-0862">Zinc</keyword>
<dbReference type="Ensembl" id="ENSDCDT00010001220.1">
    <property type="protein sequence ID" value="ENSDCDP00010001163.1"/>
    <property type="gene ID" value="ENSDCDG00010000630.1"/>
</dbReference>
<protein>
    <recommendedName>
        <fullName evidence="3">C2H2-type domain-containing protein</fullName>
    </recommendedName>
</protein>
<evidence type="ECO:0000256" key="1">
    <source>
        <dbReference type="PROSITE-ProRule" id="PRU00042"/>
    </source>
</evidence>
<feature type="compositionally biased region" description="Low complexity" evidence="2">
    <location>
        <begin position="735"/>
        <end position="746"/>
    </location>
</feature>
<feature type="region of interest" description="Disordered" evidence="2">
    <location>
        <begin position="286"/>
        <end position="378"/>
    </location>
</feature>
<feature type="compositionally biased region" description="Polar residues" evidence="2">
    <location>
        <begin position="725"/>
        <end position="734"/>
    </location>
</feature>
<keyword evidence="1" id="KW-0863">Zinc-finger</keyword>
<dbReference type="AlphaFoldDB" id="A0AAY3ZVQ4"/>
<dbReference type="GeneTree" id="ENSGT00390000002751"/>
<reference evidence="4" key="3">
    <citation type="submission" date="2025-09" db="UniProtKB">
        <authorList>
            <consortium name="Ensembl"/>
        </authorList>
    </citation>
    <scope>IDENTIFICATION</scope>
</reference>
<sequence>MADNDDGGGNKSGARAAEAASGDAVLSLGQLVVAGEIFRGAASEQPAAGQYEHGVVASYVEAAESAVGAATTIIYVQPDGSFVEGSGLTAEEQKQLVEQLAQQQLVPVSESEAARIFEQSQAAKPPAAHGCALAPVEVQQVIEHVSKSQQLQQHAAVPVVHNASQRLQSVAKQVALQQSQNGTRVAPQKPVETIHIQVQVPVSAEASETLLQSKPVVVTQAVGKATTGVAVSSPQIIHITPLPGQQQYFLQSPGEPPIQLLLQRPTPVVSNVIPVLQKPVVQTPVNGAQVSSPVPAPPPVTTPPRPAQPMVTPTEEKKPKGRNRSKKPQKVQTRSGRVSRPPKHKVKDYKFIKTEDLADSHQSDSDDYSEISVDEEEEAKRKVSDVNFNLTPKAFKCETCDKSYIGLGGLSRHYKLNPSHGSVQISTAAPCPAAKILAVKTAMLIPGQVQHRGPGIPRGPGRPGRPRIAGRPRKRGRPGRPPKPPGDESLEQQALRRRARLREVVQHCDNEDLVDVVLPRLARVTTLWDFVLLKVERGRHQKAQFSEVYQEFEQLHAQVKKMAQEHTSSTQGLHTSLEVHNMEVRDQELSLGIMEHPAVVKTPISQSQQAVTSAAQDAAATKRLVENTKMLPPAKRFKMENCSGETNGYQINHNSSQKKDVLPRPEVVRRREGTQATESDATDRGESGAEISEVSQDEGTTVDVAEQMQELEQALISDLEPAFSSDTHQIQQETAARNDGGAADQQDGGRVETSEVKLEHTYVQTEGGGLRLASEGIVTVNEPGGTGTINIQAPQGVALETVLLAVDTGGAKSEGVVTSGTQS</sequence>
<evidence type="ECO:0000259" key="3">
    <source>
        <dbReference type="PROSITE" id="PS50157"/>
    </source>
</evidence>
<feature type="compositionally biased region" description="Basic residues" evidence="2">
    <location>
        <begin position="464"/>
        <end position="480"/>
    </location>
</feature>
<feature type="compositionally biased region" description="Basic and acidic residues" evidence="2">
    <location>
        <begin position="348"/>
        <end position="364"/>
    </location>
</feature>
<gene>
    <name evidence="4" type="primary">ZNF839</name>
</gene>
<dbReference type="InterPro" id="IPR013087">
    <property type="entry name" value="Znf_C2H2_type"/>
</dbReference>
<dbReference type="PROSITE" id="PS50157">
    <property type="entry name" value="ZINC_FINGER_C2H2_2"/>
    <property type="match status" value="1"/>
</dbReference>
<feature type="compositionally biased region" description="Acidic residues" evidence="2">
    <location>
        <begin position="365"/>
        <end position="377"/>
    </location>
</feature>
<evidence type="ECO:0000313" key="5">
    <source>
        <dbReference type="Proteomes" id="UP000694580"/>
    </source>
</evidence>
<reference evidence="4 5" key="1">
    <citation type="submission" date="2020-06" db="EMBL/GenBank/DDBJ databases">
        <authorList>
            <consortium name="Wellcome Sanger Institute Data Sharing"/>
        </authorList>
    </citation>
    <scope>NUCLEOTIDE SEQUENCE [LARGE SCALE GENOMIC DNA]</scope>
</reference>
<reference evidence="4" key="2">
    <citation type="submission" date="2025-08" db="UniProtKB">
        <authorList>
            <consortium name="Ensembl"/>
        </authorList>
    </citation>
    <scope>IDENTIFICATION</scope>
</reference>
<dbReference type="PANTHER" id="PTHR16116:SF5">
    <property type="entry name" value="ZINC FINGER PROTEIN 839"/>
    <property type="match status" value="1"/>
</dbReference>
<feature type="compositionally biased region" description="Polar residues" evidence="2">
    <location>
        <begin position="643"/>
        <end position="655"/>
    </location>
</feature>
<feature type="region of interest" description="Disordered" evidence="2">
    <location>
        <begin position="725"/>
        <end position="754"/>
    </location>
</feature>
<dbReference type="Proteomes" id="UP000694580">
    <property type="component" value="Chromosome 1"/>
</dbReference>
<organism evidence="4 5">
    <name type="scientific">Denticeps clupeoides</name>
    <name type="common">denticle herring</name>
    <dbReference type="NCBI Taxonomy" id="299321"/>
    <lineage>
        <taxon>Eukaryota</taxon>
        <taxon>Metazoa</taxon>
        <taxon>Chordata</taxon>
        <taxon>Craniata</taxon>
        <taxon>Vertebrata</taxon>
        <taxon>Euteleostomi</taxon>
        <taxon>Actinopterygii</taxon>
        <taxon>Neopterygii</taxon>
        <taxon>Teleostei</taxon>
        <taxon>Clupei</taxon>
        <taxon>Clupeiformes</taxon>
        <taxon>Denticipitoidei</taxon>
        <taxon>Denticipitidae</taxon>
        <taxon>Denticeps</taxon>
    </lineage>
</organism>
<evidence type="ECO:0000313" key="4">
    <source>
        <dbReference type="Ensembl" id="ENSDCDP00010001163.1"/>
    </source>
</evidence>
<proteinExistence type="predicted"/>
<feature type="domain" description="C2H2-type" evidence="3">
    <location>
        <begin position="395"/>
        <end position="425"/>
    </location>
</feature>
<evidence type="ECO:0000256" key="2">
    <source>
        <dbReference type="SAM" id="MobiDB-lite"/>
    </source>
</evidence>
<dbReference type="InterPro" id="IPR039946">
    <property type="entry name" value="ZN839"/>
</dbReference>
<feature type="compositionally biased region" description="Basic and acidic residues" evidence="2">
    <location>
        <begin position="657"/>
        <end position="673"/>
    </location>
</feature>
<feature type="region of interest" description="Disordered" evidence="2">
    <location>
        <begin position="639"/>
        <end position="700"/>
    </location>
</feature>
<accession>A0AAY3ZVQ4</accession>
<feature type="compositionally biased region" description="Pro residues" evidence="2">
    <location>
        <begin position="294"/>
        <end position="307"/>
    </location>
</feature>
<feature type="compositionally biased region" description="Basic residues" evidence="2">
    <location>
        <begin position="319"/>
        <end position="329"/>
    </location>
</feature>
<keyword evidence="1" id="KW-0479">Metal-binding</keyword>
<dbReference type="PANTHER" id="PTHR16116">
    <property type="entry name" value="ZINC FINGER PROTEIN 839"/>
    <property type="match status" value="1"/>
</dbReference>
<keyword evidence="5" id="KW-1185">Reference proteome</keyword>
<dbReference type="InterPro" id="IPR031885">
    <property type="entry name" value="DUF4764"/>
</dbReference>
<name>A0AAY3ZVQ4_9TELE</name>
<dbReference type="Pfam" id="PF15961">
    <property type="entry name" value="DUF4764"/>
    <property type="match status" value="2"/>
</dbReference>
<feature type="region of interest" description="Disordered" evidence="2">
    <location>
        <begin position="448"/>
        <end position="491"/>
    </location>
</feature>